<name>A0A1T5NY24_9BACT</name>
<keyword evidence="4" id="KW-1185">Reference proteome</keyword>
<dbReference type="InterPro" id="IPR032508">
    <property type="entry name" value="FecR_C"/>
</dbReference>
<dbReference type="STRING" id="393003.SAMN05660461_3079"/>
<dbReference type="GO" id="GO:0016989">
    <property type="term" value="F:sigma factor antagonist activity"/>
    <property type="evidence" value="ECO:0007669"/>
    <property type="project" value="TreeGrafter"/>
</dbReference>
<reference evidence="3 4" key="1">
    <citation type="submission" date="2017-02" db="EMBL/GenBank/DDBJ databases">
        <authorList>
            <person name="Peterson S.W."/>
        </authorList>
    </citation>
    <scope>NUCLEOTIDE SEQUENCE [LARGE SCALE GENOMIC DNA]</scope>
    <source>
        <strain evidence="3 4">DSM 18108</strain>
    </source>
</reference>
<dbReference type="AlphaFoldDB" id="A0A1T5NY24"/>
<feature type="domain" description="FecR protein" evidence="1">
    <location>
        <begin position="112"/>
        <end position="204"/>
    </location>
</feature>
<dbReference type="InterPro" id="IPR006860">
    <property type="entry name" value="FecR"/>
</dbReference>
<dbReference type="InterPro" id="IPR012373">
    <property type="entry name" value="Ferrdict_sens_TM"/>
</dbReference>
<evidence type="ECO:0000259" key="1">
    <source>
        <dbReference type="Pfam" id="PF04773"/>
    </source>
</evidence>
<feature type="domain" description="Protein FecR C-terminal" evidence="2">
    <location>
        <begin position="250"/>
        <end position="317"/>
    </location>
</feature>
<dbReference type="PANTHER" id="PTHR30273">
    <property type="entry name" value="PERIPLASMIC SIGNAL SENSOR AND SIGMA FACTOR ACTIVATOR FECR-RELATED"/>
    <property type="match status" value="1"/>
</dbReference>
<evidence type="ECO:0000313" key="4">
    <source>
        <dbReference type="Proteomes" id="UP000190166"/>
    </source>
</evidence>
<evidence type="ECO:0000313" key="3">
    <source>
        <dbReference type="EMBL" id="SKD05365.1"/>
    </source>
</evidence>
<dbReference type="Gene3D" id="2.60.120.1440">
    <property type="match status" value="1"/>
</dbReference>
<dbReference type="PANTHER" id="PTHR30273:SF2">
    <property type="entry name" value="PROTEIN FECR"/>
    <property type="match status" value="1"/>
</dbReference>
<dbReference type="Gene3D" id="3.55.50.30">
    <property type="match status" value="1"/>
</dbReference>
<dbReference type="PIRSF" id="PIRSF018266">
    <property type="entry name" value="FecR"/>
    <property type="match status" value="1"/>
</dbReference>
<dbReference type="Pfam" id="PF16344">
    <property type="entry name" value="FecR_C"/>
    <property type="match status" value="1"/>
</dbReference>
<dbReference type="EMBL" id="FUZZ01000002">
    <property type="protein sequence ID" value="SKD05365.1"/>
    <property type="molecule type" value="Genomic_DNA"/>
</dbReference>
<dbReference type="Pfam" id="PF04773">
    <property type="entry name" value="FecR"/>
    <property type="match status" value="1"/>
</dbReference>
<evidence type="ECO:0000259" key="2">
    <source>
        <dbReference type="Pfam" id="PF16344"/>
    </source>
</evidence>
<sequence length="318" mass="36213">MAQQKKRLNRLLGRIMQQKAGPGEQSLFWQWLWRLDVRKQATEWTPEEKEKVRERLRSAVLRKTHPTPDAIGIRPWKRLITAAAMIAGVAWACWLWRDYSTSQDKNRGFVFSSDAHSIQQLLLPDSTEVILNYNSSIQYGKVYNEKDRRVSVSGEVWFKVHKDNLRPFIVLADNIEVRALGTAFNVEARAKESQIRVALLEGKVAVYPTDSVTQKTLLSPGHLLRYERATKSFVTTAITTNVTAWTTGGLSFNGIPLTEALDRLAAHYRLHIVYPSGKLAGKTVTSSFEKTSWQNALCNILFVHDLNYTIKDSLITIQ</sequence>
<dbReference type="RefSeq" id="WP_079470370.1">
    <property type="nucleotide sequence ID" value="NZ_FUZZ01000002.1"/>
</dbReference>
<proteinExistence type="predicted"/>
<protein>
    <submittedName>
        <fullName evidence="3">FecR family protein</fullName>
    </submittedName>
</protein>
<accession>A0A1T5NY24</accession>
<gene>
    <name evidence="3" type="ORF">SAMN05660461_3079</name>
</gene>
<dbReference type="Proteomes" id="UP000190166">
    <property type="component" value="Unassembled WGS sequence"/>
</dbReference>
<organism evidence="3 4">
    <name type="scientific">Chitinophaga ginsengisegetis</name>
    <dbReference type="NCBI Taxonomy" id="393003"/>
    <lineage>
        <taxon>Bacteria</taxon>
        <taxon>Pseudomonadati</taxon>
        <taxon>Bacteroidota</taxon>
        <taxon>Chitinophagia</taxon>
        <taxon>Chitinophagales</taxon>
        <taxon>Chitinophagaceae</taxon>
        <taxon>Chitinophaga</taxon>
    </lineage>
</organism>